<dbReference type="OrthoDB" id="142310at2157"/>
<comment type="caution">
    <text evidence="1">The sequence shown here is derived from an EMBL/GenBank/DDBJ whole genome shotgun (WGS) entry which is preliminary data.</text>
</comment>
<accession>A0A4E0PXR6</accession>
<name>A0A4E0PXR6_9EURY</name>
<reference evidence="1 2" key="1">
    <citation type="submission" date="2017-11" db="EMBL/GenBank/DDBJ databases">
        <title>Isolation and Characterization of Methanogenic Archaea from Saline Meromictic Lake at Siberia.</title>
        <authorList>
            <person name="Shen Y."/>
            <person name="Huang H.-H."/>
            <person name="Lai M.-C."/>
            <person name="Chen S.-C."/>
        </authorList>
    </citation>
    <scope>NUCLEOTIDE SEQUENCE [LARGE SCALE GENOMIC DNA]</scope>
    <source>
        <strain evidence="1 2">SY-01</strain>
    </source>
</reference>
<organism evidence="1 2">
    <name type="scientific">Methanolobus halotolerans</name>
    <dbReference type="NCBI Taxonomy" id="2052935"/>
    <lineage>
        <taxon>Archaea</taxon>
        <taxon>Methanobacteriati</taxon>
        <taxon>Methanobacteriota</taxon>
        <taxon>Stenosarchaea group</taxon>
        <taxon>Methanomicrobia</taxon>
        <taxon>Methanosarcinales</taxon>
        <taxon>Methanosarcinaceae</taxon>
        <taxon>Methanolobus</taxon>
    </lineage>
</organism>
<protein>
    <recommendedName>
        <fullName evidence="3">SnoaL-like domain-containing protein</fullName>
    </recommendedName>
</protein>
<sequence>MTVAETLKDLYILIKEEDTEKLLSMFVGEPVIDTPLEGRITGIDEFIEFADRQHQWLSGHDAGQQFVEITANVKRICVEILLYLQHDTRNIDLPVAIVADLDGDRVSAIRVYHSTWPLTGKHKVREPLLEPVEGLEEPDFVKQYMQALEEGNTEQILDIFEDDGYAREPGSSGYMHSGKAGLKDFLFISIA</sequence>
<evidence type="ECO:0000313" key="1">
    <source>
        <dbReference type="EMBL" id="TGC09523.1"/>
    </source>
</evidence>
<dbReference type="CDD" id="cd00531">
    <property type="entry name" value="NTF2_like"/>
    <property type="match status" value="1"/>
</dbReference>
<dbReference type="InterPro" id="IPR032710">
    <property type="entry name" value="NTF2-like_dom_sf"/>
</dbReference>
<evidence type="ECO:0008006" key="3">
    <source>
        <dbReference type="Google" id="ProtNLM"/>
    </source>
</evidence>
<dbReference type="EMBL" id="PGGK01000005">
    <property type="protein sequence ID" value="TGC09523.1"/>
    <property type="molecule type" value="Genomic_DNA"/>
</dbReference>
<gene>
    <name evidence="1" type="ORF">CUN85_06765</name>
</gene>
<dbReference type="RefSeq" id="WP_135389562.1">
    <property type="nucleotide sequence ID" value="NZ_PGGK01000005.1"/>
</dbReference>
<dbReference type="SUPFAM" id="SSF54427">
    <property type="entry name" value="NTF2-like"/>
    <property type="match status" value="2"/>
</dbReference>
<keyword evidence="2" id="KW-1185">Reference proteome</keyword>
<proteinExistence type="predicted"/>
<dbReference type="Gene3D" id="3.10.450.50">
    <property type="match status" value="1"/>
</dbReference>
<evidence type="ECO:0000313" key="2">
    <source>
        <dbReference type="Proteomes" id="UP000297295"/>
    </source>
</evidence>
<dbReference type="AlphaFoldDB" id="A0A4E0PXR6"/>
<dbReference type="Proteomes" id="UP000297295">
    <property type="component" value="Unassembled WGS sequence"/>
</dbReference>